<evidence type="ECO:0000256" key="6">
    <source>
        <dbReference type="ARBA" id="ARBA00022840"/>
    </source>
</evidence>
<dbReference type="Gene3D" id="1.25.40.90">
    <property type="match status" value="1"/>
</dbReference>
<sequence length="551" mass="61755">MNQGMKALLGKTIKIGMYNVTLKEKIGEGGYAWVFLAEDQQKSVYALKYVKCVDINKFNQFKKEAQFLQALPEHPHIVKIFAVDINEVDMSIKFLFEYAPATCIGMMTDRPLSEQEILIFFHAICDAVAFLHSKNPPILHRDLKPENILVAPNGVPKLCDFGSATTSVLVANDPSEINRIKDDIDNNTTQSYRAPEMIDLYNRIPISTPADVWALGCTLYKLVTRNEMFKPEDTLAILQGRITIPSGCSPAFAQTIQACCQIDPSKRPTAAQIAASVLKARGPNERVTIPPKNSHQHEPTIDNPIFGFFKESFRTITAQGLEKTIIKATYGNDKPPKSKHVRRLLLSAIKEPYSTKAITNYLLGERPWSTDPRVAAKVLYTILMILQDQSNLSAFVPITVKTDEILNRYSQNKIGDTYHTSLIAITQLASIIKIKLMLHAAHPELEGNFVINGRTDEHLKDDIKRYFSSVVTATRAMMENINSMDSFFAEVISLPLLKEMASAGSLMKVLDSSDDMLMQAKDVISRSKRYDYLSSALTIDMDRPPKKIFVS</sequence>
<dbReference type="Gene3D" id="1.10.510.10">
    <property type="entry name" value="Transferase(Phosphotransferase) domain 1"/>
    <property type="match status" value="1"/>
</dbReference>
<keyword evidence="5 10" id="KW-0418">Kinase</keyword>
<accession>A2DSS5</accession>
<keyword evidence="6" id="KW-0067">ATP-binding</keyword>
<reference evidence="10" key="2">
    <citation type="journal article" date="2007" name="Science">
        <title>Draft genome sequence of the sexually transmitted pathogen Trichomonas vaginalis.</title>
        <authorList>
            <person name="Carlton J.M."/>
            <person name="Hirt R.P."/>
            <person name="Silva J.C."/>
            <person name="Delcher A.L."/>
            <person name="Schatz M."/>
            <person name="Zhao Q."/>
            <person name="Wortman J.R."/>
            <person name="Bidwell S.L."/>
            <person name="Alsmark U.C.M."/>
            <person name="Besteiro S."/>
            <person name="Sicheritz-Ponten T."/>
            <person name="Noel C.J."/>
            <person name="Dacks J.B."/>
            <person name="Foster P.G."/>
            <person name="Simillion C."/>
            <person name="Van de Peer Y."/>
            <person name="Miranda-Saavedra D."/>
            <person name="Barton G.J."/>
            <person name="Westrop G.D."/>
            <person name="Mueller S."/>
            <person name="Dessi D."/>
            <person name="Fiori P.L."/>
            <person name="Ren Q."/>
            <person name="Paulsen I."/>
            <person name="Zhang H."/>
            <person name="Bastida-Corcuera F.D."/>
            <person name="Simoes-Barbosa A."/>
            <person name="Brown M.T."/>
            <person name="Hayes R.D."/>
            <person name="Mukherjee M."/>
            <person name="Okumura C.Y."/>
            <person name="Schneider R."/>
            <person name="Smith A.J."/>
            <person name="Vanacova S."/>
            <person name="Villalvazo M."/>
            <person name="Haas B.J."/>
            <person name="Pertea M."/>
            <person name="Feldblyum T.V."/>
            <person name="Utterback T.R."/>
            <person name="Shu C.L."/>
            <person name="Osoegawa K."/>
            <person name="de Jong P.J."/>
            <person name="Hrdy I."/>
            <person name="Horvathova L."/>
            <person name="Zubacova Z."/>
            <person name="Dolezal P."/>
            <person name="Malik S.B."/>
            <person name="Logsdon J.M. Jr."/>
            <person name="Henze K."/>
            <person name="Gupta A."/>
            <person name="Wang C.C."/>
            <person name="Dunne R.L."/>
            <person name="Upcroft J.A."/>
            <person name="Upcroft P."/>
            <person name="White O."/>
            <person name="Salzberg S.L."/>
            <person name="Tang P."/>
            <person name="Chiu C.-H."/>
            <person name="Lee Y.-S."/>
            <person name="Embley T.M."/>
            <person name="Coombs G.H."/>
            <person name="Mottram J.C."/>
            <person name="Tachezy J."/>
            <person name="Fraser-Liggett C.M."/>
            <person name="Johnson P.J."/>
        </authorList>
    </citation>
    <scope>NUCLEOTIDE SEQUENCE [LARGE SCALE GENOMIC DNA]</scope>
    <source>
        <strain evidence="10">G3</strain>
    </source>
</reference>
<dbReference type="InterPro" id="IPR011417">
    <property type="entry name" value="ANTH_dom"/>
</dbReference>
<evidence type="ECO:0000256" key="2">
    <source>
        <dbReference type="ARBA" id="ARBA00022527"/>
    </source>
</evidence>
<evidence type="ECO:0000256" key="3">
    <source>
        <dbReference type="ARBA" id="ARBA00022679"/>
    </source>
</evidence>
<comment type="catalytic activity">
    <reaction evidence="8">
        <text>L-seryl-[protein] + ATP = O-phospho-L-seryl-[protein] + ADP + H(+)</text>
        <dbReference type="Rhea" id="RHEA:17989"/>
        <dbReference type="Rhea" id="RHEA-COMP:9863"/>
        <dbReference type="Rhea" id="RHEA-COMP:11604"/>
        <dbReference type="ChEBI" id="CHEBI:15378"/>
        <dbReference type="ChEBI" id="CHEBI:29999"/>
        <dbReference type="ChEBI" id="CHEBI:30616"/>
        <dbReference type="ChEBI" id="CHEBI:83421"/>
        <dbReference type="ChEBI" id="CHEBI:456216"/>
        <dbReference type="EC" id="2.7.11.1"/>
    </reaction>
</comment>
<protein>
    <recommendedName>
        <fullName evidence="1">non-specific serine/threonine protein kinase</fullName>
        <ecNumber evidence="1">2.7.11.1</ecNumber>
    </recommendedName>
</protein>
<dbReference type="PANTHER" id="PTHR22967">
    <property type="entry name" value="SERINE/THREONINE PROTEIN KINASE"/>
    <property type="match status" value="1"/>
</dbReference>
<dbReference type="FunFam" id="1.25.40.90:FF:000098">
    <property type="entry name" value="CMGC family protein kinase"/>
    <property type="match status" value="1"/>
</dbReference>
<dbReference type="PANTHER" id="PTHR22967:SF57">
    <property type="entry name" value="AUXILIN, ISOFORM A-RELATED"/>
    <property type="match status" value="1"/>
</dbReference>
<evidence type="ECO:0000256" key="8">
    <source>
        <dbReference type="ARBA" id="ARBA00048679"/>
    </source>
</evidence>
<keyword evidence="3" id="KW-0808">Transferase</keyword>
<dbReference type="RefSeq" id="XP_001328697.1">
    <property type="nucleotide sequence ID" value="XM_001328662.1"/>
</dbReference>
<evidence type="ECO:0000313" key="11">
    <source>
        <dbReference type="Proteomes" id="UP000001542"/>
    </source>
</evidence>
<dbReference type="Proteomes" id="UP000001542">
    <property type="component" value="Unassembled WGS sequence"/>
</dbReference>
<organism evidence="10 11">
    <name type="scientific">Trichomonas vaginalis (strain ATCC PRA-98 / G3)</name>
    <dbReference type="NCBI Taxonomy" id="412133"/>
    <lineage>
        <taxon>Eukaryota</taxon>
        <taxon>Metamonada</taxon>
        <taxon>Parabasalia</taxon>
        <taxon>Trichomonadida</taxon>
        <taxon>Trichomonadidae</taxon>
        <taxon>Trichomonas</taxon>
    </lineage>
</organism>
<evidence type="ECO:0000256" key="4">
    <source>
        <dbReference type="ARBA" id="ARBA00022741"/>
    </source>
</evidence>
<dbReference type="OrthoDB" id="2018507at2759"/>
<dbReference type="AlphaFoldDB" id="A2DSS5"/>
<dbReference type="FunFam" id="1.10.510.10:FF:001894">
    <property type="entry name" value="CAMK family protein kinase"/>
    <property type="match status" value="1"/>
</dbReference>
<dbReference type="GO" id="GO:0005543">
    <property type="term" value="F:phospholipid binding"/>
    <property type="evidence" value="ECO:0007669"/>
    <property type="project" value="InterPro"/>
</dbReference>
<keyword evidence="2" id="KW-0723">Serine/threonine-protein kinase</keyword>
<evidence type="ECO:0000259" key="9">
    <source>
        <dbReference type="PROSITE" id="PS50011"/>
    </source>
</evidence>
<dbReference type="Pfam" id="PF07651">
    <property type="entry name" value="ANTH"/>
    <property type="match status" value="1"/>
</dbReference>
<dbReference type="PROSITE" id="PS00108">
    <property type="entry name" value="PROTEIN_KINASE_ST"/>
    <property type="match status" value="1"/>
</dbReference>
<dbReference type="EMBL" id="DS113241">
    <property type="protein sequence ID" value="EAY16474.1"/>
    <property type="molecule type" value="Genomic_DNA"/>
</dbReference>
<dbReference type="EC" id="2.7.11.1" evidence="1"/>
<dbReference type="SUPFAM" id="SSF48464">
    <property type="entry name" value="ENTH/VHS domain"/>
    <property type="match status" value="1"/>
</dbReference>
<dbReference type="InterPro" id="IPR000719">
    <property type="entry name" value="Prot_kinase_dom"/>
</dbReference>
<dbReference type="VEuPathDB" id="TrichDB:TVAGG3_1041950"/>
<dbReference type="SUPFAM" id="SSF56112">
    <property type="entry name" value="Protein kinase-like (PK-like)"/>
    <property type="match status" value="1"/>
</dbReference>
<dbReference type="InterPro" id="IPR008942">
    <property type="entry name" value="ENTH_VHS"/>
</dbReference>
<dbReference type="InterPro" id="IPR011009">
    <property type="entry name" value="Kinase-like_dom_sf"/>
</dbReference>
<dbReference type="Pfam" id="PF00069">
    <property type="entry name" value="Pkinase"/>
    <property type="match status" value="1"/>
</dbReference>
<dbReference type="eggNOG" id="KOG1989">
    <property type="taxonomic scope" value="Eukaryota"/>
</dbReference>
<dbReference type="InterPro" id="IPR008271">
    <property type="entry name" value="Ser/Thr_kinase_AS"/>
</dbReference>
<evidence type="ECO:0000256" key="7">
    <source>
        <dbReference type="ARBA" id="ARBA00047899"/>
    </source>
</evidence>
<dbReference type="InParanoid" id="A2DSS5"/>
<evidence type="ECO:0000256" key="1">
    <source>
        <dbReference type="ARBA" id="ARBA00012513"/>
    </source>
</evidence>
<dbReference type="PROSITE" id="PS50011">
    <property type="entry name" value="PROTEIN_KINASE_DOM"/>
    <property type="match status" value="1"/>
</dbReference>
<dbReference type="VEuPathDB" id="TrichDB:TVAG_347840"/>
<dbReference type="SMART" id="SM00220">
    <property type="entry name" value="S_TKc"/>
    <property type="match status" value="1"/>
</dbReference>
<dbReference type="STRING" id="5722.A2DSS5"/>
<keyword evidence="4" id="KW-0547">Nucleotide-binding</keyword>
<comment type="catalytic activity">
    <reaction evidence="7">
        <text>L-threonyl-[protein] + ATP = O-phospho-L-threonyl-[protein] + ADP + H(+)</text>
        <dbReference type="Rhea" id="RHEA:46608"/>
        <dbReference type="Rhea" id="RHEA-COMP:11060"/>
        <dbReference type="Rhea" id="RHEA-COMP:11605"/>
        <dbReference type="ChEBI" id="CHEBI:15378"/>
        <dbReference type="ChEBI" id="CHEBI:30013"/>
        <dbReference type="ChEBI" id="CHEBI:30616"/>
        <dbReference type="ChEBI" id="CHEBI:61977"/>
        <dbReference type="ChEBI" id="CHEBI:456216"/>
        <dbReference type="EC" id="2.7.11.1"/>
    </reaction>
</comment>
<dbReference type="SMR" id="A2DSS5"/>
<gene>
    <name evidence="10" type="ORF">TVAG_347840</name>
</gene>
<dbReference type="GO" id="GO:0005524">
    <property type="term" value="F:ATP binding"/>
    <property type="evidence" value="ECO:0007669"/>
    <property type="project" value="UniProtKB-KW"/>
</dbReference>
<name>A2DSS5_TRIV3</name>
<evidence type="ECO:0000313" key="10">
    <source>
        <dbReference type="EMBL" id="EAY16474.1"/>
    </source>
</evidence>
<dbReference type="GO" id="GO:0004674">
    <property type="term" value="F:protein serine/threonine kinase activity"/>
    <property type="evidence" value="ECO:0000318"/>
    <property type="project" value="GO_Central"/>
</dbReference>
<proteinExistence type="predicted"/>
<keyword evidence="11" id="KW-1185">Reference proteome</keyword>
<dbReference type="KEGG" id="tva:4774483"/>
<evidence type="ECO:0000256" key="5">
    <source>
        <dbReference type="ARBA" id="ARBA00022777"/>
    </source>
</evidence>
<reference evidence="10" key="1">
    <citation type="submission" date="2006-10" db="EMBL/GenBank/DDBJ databases">
        <authorList>
            <person name="Amadeo P."/>
            <person name="Zhao Q."/>
            <person name="Wortman J."/>
            <person name="Fraser-Liggett C."/>
            <person name="Carlton J."/>
        </authorList>
    </citation>
    <scope>NUCLEOTIDE SEQUENCE</scope>
    <source>
        <strain evidence="10">G3</strain>
    </source>
</reference>
<feature type="domain" description="Protein kinase" evidence="9">
    <location>
        <begin position="20"/>
        <end position="287"/>
    </location>
</feature>
<dbReference type="GO" id="GO:0005737">
    <property type="term" value="C:cytoplasm"/>
    <property type="evidence" value="ECO:0000318"/>
    <property type="project" value="GO_Central"/>
</dbReference>